<dbReference type="GeneID" id="19301939"/>
<dbReference type="Proteomes" id="UP000030669">
    <property type="component" value="Unassembled WGS sequence"/>
</dbReference>
<feature type="compositionally biased region" description="Basic and acidic residues" evidence="1">
    <location>
        <begin position="120"/>
        <end position="129"/>
    </location>
</feature>
<reference evidence="2 3" key="1">
    <citation type="journal article" date="2012" name="Science">
        <title>The Paleozoic origin of enzymatic lignin decomposition reconstructed from 31 fungal genomes.</title>
        <authorList>
            <person name="Floudas D."/>
            <person name="Binder M."/>
            <person name="Riley R."/>
            <person name="Barry K."/>
            <person name="Blanchette R.A."/>
            <person name="Henrissat B."/>
            <person name="Martinez A.T."/>
            <person name="Otillar R."/>
            <person name="Spatafora J.W."/>
            <person name="Yadav J.S."/>
            <person name="Aerts A."/>
            <person name="Benoit I."/>
            <person name="Boyd A."/>
            <person name="Carlson A."/>
            <person name="Copeland A."/>
            <person name="Coutinho P.M."/>
            <person name="de Vries R.P."/>
            <person name="Ferreira P."/>
            <person name="Findley K."/>
            <person name="Foster B."/>
            <person name="Gaskell J."/>
            <person name="Glotzer D."/>
            <person name="Gorecki P."/>
            <person name="Heitman J."/>
            <person name="Hesse C."/>
            <person name="Hori C."/>
            <person name="Igarashi K."/>
            <person name="Jurgens J.A."/>
            <person name="Kallen N."/>
            <person name="Kersten P."/>
            <person name="Kohler A."/>
            <person name="Kuees U."/>
            <person name="Kumar T.K.A."/>
            <person name="Kuo A."/>
            <person name="LaButti K."/>
            <person name="Larrondo L.F."/>
            <person name="Lindquist E."/>
            <person name="Ling A."/>
            <person name="Lombard V."/>
            <person name="Lucas S."/>
            <person name="Lundell T."/>
            <person name="Martin R."/>
            <person name="McLaughlin D.J."/>
            <person name="Morgenstern I."/>
            <person name="Morin E."/>
            <person name="Murat C."/>
            <person name="Nagy L.G."/>
            <person name="Nolan M."/>
            <person name="Ohm R.A."/>
            <person name="Patyshakuliyeva A."/>
            <person name="Rokas A."/>
            <person name="Ruiz-Duenas F.J."/>
            <person name="Sabat G."/>
            <person name="Salamov A."/>
            <person name="Samejima M."/>
            <person name="Schmutz J."/>
            <person name="Slot J.C."/>
            <person name="St John F."/>
            <person name="Stenlid J."/>
            <person name="Sun H."/>
            <person name="Sun S."/>
            <person name="Syed K."/>
            <person name="Tsang A."/>
            <person name="Wiebenga A."/>
            <person name="Young D."/>
            <person name="Pisabarro A."/>
            <person name="Eastwood D.C."/>
            <person name="Martin F."/>
            <person name="Cullen D."/>
            <person name="Grigoriev I.V."/>
            <person name="Hibbett D.S."/>
        </authorList>
    </citation>
    <scope>NUCLEOTIDE SEQUENCE [LARGE SCALE GENOMIC DNA]</scope>
    <source>
        <strain evidence="2 3">ATCC 11539</strain>
    </source>
</reference>
<evidence type="ECO:0000256" key="1">
    <source>
        <dbReference type="SAM" id="MobiDB-lite"/>
    </source>
</evidence>
<evidence type="ECO:0000313" key="2">
    <source>
        <dbReference type="EMBL" id="EPQ55157.1"/>
    </source>
</evidence>
<keyword evidence="3" id="KW-1185">Reference proteome</keyword>
<accession>S7Q6L2</accession>
<protein>
    <submittedName>
        <fullName evidence="2">Uncharacterized protein</fullName>
    </submittedName>
</protein>
<gene>
    <name evidence="2" type="ORF">GLOTRDRAFT_129450</name>
</gene>
<dbReference type="AlphaFoldDB" id="S7Q6L2"/>
<dbReference type="HOGENOM" id="CLU_709914_0_0_1"/>
<feature type="region of interest" description="Disordered" evidence="1">
    <location>
        <begin position="109"/>
        <end position="129"/>
    </location>
</feature>
<dbReference type="KEGG" id="gtr:GLOTRDRAFT_129450"/>
<organism evidence="2 3">
    <name type="scientific">Gloeophyllum trabeum (strain ATCC 11539 / FP-39264 / Madison 617)</name>
    <name type="common">Brown rot fungus</name>
    <dbReference type="NCBI Taxonomy" id="670483"/>
    <lineage>
        <taxon>Eukaryota</taxon>
        <taxon>Fungi</taxon>
        <taxon>Dikarya</taxon>
        <taxon>Basidiomycota</taxon>
        <taxon>Agaricomycotina</taxon>
        <taxon>Agaricomycetes</taxon>
        <taxon>Gloeophyllales</taxon>
        <taxon>Gloeophyllaceae</taxon>
        <taxon>Gloeophyllum</taxon>
    </lineage>
</organism>
<proteinExistence type="predicted"/>
<evidence type="ECO:0000313" key="3">
    <source>
        <dbReference type="Proteomes" id="UP000030669"/>
    </source>
</evidence>
<name>S7Q6L2_GLOTA</name>
<dbReference type="RefSeq" id="XP_007866319.1">
    <property type="nucleotide sequence ID" value="XM_007868128.1"/>
</dbReference>
<sequence length="389" mass="43016">MASAGVVQYDIIGDDDTGMSEAIIQSIQTELERNQTELARLRQFRSLSGLLRPGSRLRQMESCQERITALQSRLAEEVSASRDRSVAVSLSIDELLRRVDELEISVQATGGNQDPNIADPQHDHHQGEAEVRAEADPVPVHGRDMVRGLPPLRFVRLLTGVNGIAAEVQPVSFERMRQNPAGGVKEGTSQLKNLAFADPDSLYIPHSYLHIKNIRKCGVFFTVGFCTWSTLHRAGDDQPEICVTPSQTTWPRLCSVVGAVLDANCLYTSTFRNGVAFSTTRRKNVVNGTPVKQPPKHPRLIPGNVHVEVFDGRNEPFELSQYRQLPPFPGPVPPRTAVVVIYTISRYQYRGPIPAADLTWAVGFNVLDVVVVANPHECVWDGPVNDHHG</sequence>
<dbReference type="EMBL" id="KB469302">
    <property type="protein sequence ID" value="EPQ55157.1"/>
    <property type="molecule type" value="Genomic_DNA"/>
</dbReference>
<dbReference type="OrthoDB" id="2960452at2759"/>